<dbReference type="Gene3D" id="3.30.300.30">
    <property type="match status" value="1"/>
</dbReference>
<reference evidence="3" key="1">
    <citation type="submission" date="2019-01" db="EMBL/GenBank/DDBJ databases">
        <authorList>
            <consortium name="Genoscope - CEA"/>
            <person name="William W."/>
        </authorList>
    </citation>
    <scope>NUCLEOTIDE SEQUENCE</scope>
    <source>
        <strain evidence="3">CR-1</strain>
    </source>
</reference>
<accession>A0A484HCL5</accession>
<dbReference type="Gene3D" id="3.40.50.12780">
    <property type="entry name" value="N-terminal domain of ligase-like"/>
    <property type="match status" value="1"/>
</dbReference>
<dbReference type="EMBL" id="CAACVI010000002">
    <property type="protein sequence ID" value="VEN73013.1"/>
    <property type="molecule type" value="Genomic_DNA"/>
</dbReference>
<name>A0A484HCL5_9BACT</name>
<dbReference type="InterPro" id="IPR042099">
    <property type="entry name" value="ANL_N_sf"/>
</dbReference>
<organism evidence="3">
    <name type="scientific">uncultured Desulfobacteraceae bacterium</name>
    <dbReference type="NCBI Taxonomy" id="218296"/>
    <lineage>
        <taxon>Bacteria</taxon>
        <taxon>Pseudomonadati</taxon>
        <taxon>Thermodesulfobacteriota</taxon>
        <taxon>Desulfobacteria</taxon>
        <taxon>Desulfobacterales</taxon>
        <taxon>Desulfobacteraceae</taxon>
        <taxon>environmental samples</taxon>
    </lineage>
</organism>
<protein>
    <submittedName>
        <fullName evidence="3">AMP-dependent synthetase</fullName>
    </submittedName>
</protein>
<dbReference type="PROSITE" id="PS00455">
    <property type="entry name" value="AMP_BINDING"/>
    <property type="match status" value="1"/>
</dbReference>
<sequence length="550" mass="62789">MPHPKGNKEFIFSGIERNARRHPERPALIFLGEKISYGSLKLFIDQFATALHDLGLRKNDKCLLYIPNCPQWVIAYMALQKIGAVPVPISPIYTPNEIEYLINDSQSETVICQDVNFGYIERVFHKTCLKRVIVTNLVELLPWWKKTLGRLFNRAPGGAVAKNPEVYFFLRLLNQYPPDPPKVAVNPSDHIAYILYTGGTTSMPRGVPGSHKTLLSYKDGYDEMTQDYLKDGKETLILAIPLFHIMAQGTIIGLALNRGNTTALMPFPEIDPMLEAIQKYKATLFIGAPALYRLILENDRLNQYDLSALKYCWVGGDMLPRQIYRQWKRKFGMPIYQTYGTTEALFICGSPLGEEPPEGSIGRPFSFIKHRIVDPKTLAPVPLNAVGELLTTFEFCAQSYWDKPEETKKTWVEIDNEKWCRTGDYIRMRDDGLFYYVDRIADIIKYKGYRISCSEVEAVLKNHPAVMDACVVGVPDTAVGERVKALAVLKENARGISSAELMRWCGTRLAPYKIPKYIEFRDMLPKSKVGKLLRREIRDEERRRMGKGRE</sequence>
<dbReference type="InterPro" id="IPR020845">
    <property type="entry name" value="AMP-binding_CS"/>
</dbReference>
<evidence type="ECO:0000259" key="2">
    <source>
        <dbReference type="Pfam" id="PF13193"/>
    </source>
</evidence>
<dbReference type="PANTHER" id="PTHR43767">
    <property type="entry name" value="LONG-CHAIN-FATTY-ACID--COA LIGASE"/>
    <property type="match status" value="1"/>
</dbReference>
<dbReference type="GO" id="GO:0016878">
    <property type="term" value="F:acid-thiol ligase activity"/>
    <property type="evidence" value="ECO:0007669"/>
    <property type="project" value="UniProtKB-ARBA"/>
</dbReference>
<proteinExistence type="predicted"/>
<evidence type="ECO:0000313" key="3">
    <source>
        <dbReference type="EMBL" id="VEN73013.1"/>
    </source>
</evidence>
<dbReference type="InterPro" id="IPR025110">
    <property type="entry name" value="AMP-bd_C"/>
</dbReference>
<dbReference type="InterPro" id="IPR050237">
    <property type="entry name" value="ATP-dep_AMP-bd_enzyme"/>
</dbReference>
<dbReference type="InterPro" id="IPR000873">
    <property type="entry name" value="AMP-dep_synth/lig_dom"/>
</dbReference>
<feature type="domain" description="AMP-dependent synthetase/ligase" evidence="1">
    <location>
        <begin position="16"/>
        <end position="401"/>
    </location>
</feature>
<dbReference type="PANTHER" id="PTHR43767:SF1">
    <property type="entry name" value="NONRIBOSOMAL PEPTIDE SYNTHASE PES1 (EUROFUNG)-RELATED"/>
    <property type="match status" value="1"/>
</dbReference>
<dbReference type="InterPro" id="IPR045851">
    <property type="entry name" value="AMP-bd_C_sf"/>
</dbReference>
<dbReference type="Pfam" id="PF00501">
    <property type="entry name" value="AMP-binding"/>
    <property type="match status" value="1"/>
</dbReference>
<dbReference type="Pfam" id="PF13193">
    <property type="entry name" value="AMP-binding_C"/>
    <property type="match status" value="1"/>
</dbReference>
<dbReference type="SUPFAM" id="SSF56801">
    <property type="entry name" value="Acetyl-CoA synthetase-like"/>
    <property type="match status" value="1"/>
</dbReference>
<feature type="domain" description="AMP-binding enzyme C-terminal" evidence="2">
    <location>
        <begin position="455"/>
        <end position="531"/>
    </location>
</feature>
<evidence type="ECO:0000259" key="1">
    <source>
        <dbReference type="Pfam" id="PF00501"/>
    </source>
</evidence>
<gene>
    <name evidence="3" type="ORF">EPICR_100059</name>
</gene>
<dbReference type="AlphaFoldDB" id="A0A484HCL5"/>